<keyword evidence="1 4" id="KW-0378">Hydrolase</keyword>
<comment type="caution">
    <text evidence="4">Lacks conserved residue(s) required for the propagation of feature annotation.</text>
</comment>
<evidence type="ECO:0000313" key="7">
    <source>
        <dbReference type="EMBL" id="QGZ93957.1"/>
    </source>
</evidence>
<keyword evidence="5" id="KW-0732">Signal</keyword>
<dbReference type="PROSITE" id="PS51257">
    <property type="entry name" value="PROKAR_LIPOPROTEIN"/>
    <property type="match status" value="1"/>
</dbReference>
<dbReference type="InterPro" id="IPR050301">
    <property type="entry name" value="NTE"/>
</dbReference>
<dbReference type="Proteomes" id="UP000431269">
    <property type="component" value="Chromosome"/>
</dbReference>
<evidence type="ECO:0000256" key="2">
    <source>
        <dbReference type="ARBA" id="ARBA00022963"/>
    </source>
</evidence>
<keyword evidence="3 4" id="KW-0443">Lipid metabolism</keyword>
<sequence length="439" mass="47172">MRAIVFAFVMLLSACATAAPVNAPLGGLRADVQGRAPVGDDLIVLALSGGGARAASFHLGVLQALRDTPGRDGRPLSEHIAMITSVSGGSVLAAYYAQHGEVGLDTFDNAYLARDWHVRGPASPLGLAGAFRGGMNGPAQLANWLDENIYDGARMSDLGAGPRVVLNATDIYNSSPFAFTQFFFDGLCSDVRQVRVADAVAASMAVPVVFRPVLMESYASRCDGPPAWTTRILADRNAAENVRQTARAFQNYRGNTRAGQRYVHLEDGGVADNLGLLSLQVMRDAEGPPAPLTARDALQARRVLFLVVNAEYIRPRTFQQRGGDAIGMAEMIVSPLDVATEVSKRASLDAWRAGLPAYERALRAWRCSLPEDRRGNALPCDDISVSMDVITFRDMEPAEYEALYDTRTDVSLERETVDALMAAARGVVARNAAVAAFRP</sequence>
<keyword evidence="8" id="KW-1185">Reference proteome</keyword>
<name>A0A6I6MMK5_9CAUL</name>
<feature type="domain" description="PNPLA" evidence="6">
    <location>
        <begin position="46"/>
        <end position="280"/>
    </location>
</feature>
<reference evidence="8" key="1">
    <citation type="submission" date="2019-12" db="EMBL/GenBank/DDBJ databases">
        <title>Complete genome of Terracaulis silvestris 0127_4.</title>
        <authorList>
            <person name="Vieira S."/>
            <person name="Riedel T."/>
            <person name="Sproer C."/>
            <person name="Pascual J."/>
            <person name="Boedeker C."/>
            <person name="Overmann J."/>
        </authorList>
    </citation>
    <scope>NUCLEOTIDE SEQUENCE [LARGE SCALE GENOMIC DNA]</scope>
    <source>
        <strain evidence="8">0127_4</strain>
    </source>
</reference>
<dbReference type="InterPro" id="IPR002641">
    <property type="entry name" value="PNPLA_dom"/>
</dbReference>
<proteinExistence type="predicted"/>
<dbReference type="Pfam" id="PF01734">
    <property type="entry name" value="Patatin"/>
    <property type="match status" value="1"/>
</dbReference>
<gene>
    <name evidence="7" type="ORF">DSM104635_00772</name>
</gene>
<evidence type="ECO:0000256" key="4">
    <source>
        <dbReference type="PROSITE-ProRule" id="PRU01161"/>
    </source>
</evidence>
<dbReference type="EMBL" id="CP047045">
    <property type="protein sequence ID" value="QGZ93957.1"/>
    <property type="molecule type" value="Genomic_DNA"/>
</dbReference>
<organism evidence="7 8">
    <name type="scientific">Terricaulis silvestris</name>
    <dbReference type="NCBI Taxonomy" id="2686094"/>
    <lineage>
        <taxon>Bacteria</taxon>
        <taxon>Pseudomonadati</taxon>
        <taxon>Pseudomonadota</taxon>
        <taxon>Alphaproteobacteria</taxon>
        <taxon>Caulobacterales</taxon>
        <taxon>Caulobacteraceae</taxon>
        <taxon>Terricaulis</taxon>
    </lineage>
</organism>
<dbReference type="SUPFAM" id="SSF52151">
    <property type="entry name" value="FabD/lysophospholipase-like"/>
    <property type="match status" value="1"/>
</dbReference>
<dbReference type="Gene3D" id="3.40.1090.10">
    <property type="entry name" value="Cytosolic phospholipase A2 catalytic domain"/>
    <property type="match status" value="1"/>
</dbReference>
<dbReference type="AlphaFoldDB" id="A0A6I6MMK5"/>
<feature type="active site" description="Proton acceptor" evidence="4">
    <location>
        <position position="267"/>
    </location>
</feature>
<dbReference type="KEGG" id="tsv:DSM104635_00772"/>
<dbReference type="RefSeq" id="WP_158764934.1">
    <property type="nucleotide sequence ID" value="NZ_CP047045.1"/>
</dbReference>
<dbReference type="PANTHER" id="PTHR14226">
    <property type="entry name" value="NEUROPATHY TARGET ESTERASE/SWISS CHEESE D.MELANOGASTER"/>
    <property type="match status" value="1"/>
</dbReference>
<feature type="signal peptide" evidence="5">
    <location>
        <begin position="1"/>
        <end position="18"/>
    </location>
</feature>
<evidence type="ECO:0000256" key="3">
    <source>
        <dbReference type="ARBA" id="ARBA00023098"/>
    </source>
</evidence>
<keyword evidence="2 4" id="KW-0442">Lipid degradation</keyword>
<evidence type="ECO:0000259" key="6">
    <source>
        <dbReference type="PROSITE" id="PS51635"/>
    </source>
</evidence>
<feature type="short sequence motif" description="DGA/G" evidence="4">
    <location>
        <begin position="267"/>
        <end position="269"/>
    </location>
</feature>
<protein>
    <submittedName>
        <fullName evidence="7">Patatin-like phospholipase</fullName>
    </submittedName>
</protein>
<dbReference type="GO" id="GO:0016787">
    <property type="term" value="F:hydrolase activity"/>
    <property type="evidence" value="ECO:0007669"/>
    <property type="project" value="UniProtKB-UniRule"/>
</dbReference>
<accession>A0A6I6MMK5</accession>
<evidence type="ECO:0000313" key="8">
    <source>
        <dbReference type="Proteomes" id="UP000431269"/>
    </source>
</evidence>
<dbReference type="PROSITE" id="PS51635">
    <property type="entry name" value="PNPLA"/>
    <property type="match status" value="1"/>
</dbReference>
<dbReference type="PANTHER" id="PTHR14226:SF78">
    <property type="entry name" value="SLR0060 PROTEIN"/>
    <property type="match status" value="1"/>
</dbReference>
<dbReference type="InterPro" id="IPR016035">
    <property type="entry name" value="Acyl_Trfase/lysoPLipase"/>
</dbReference>
<dbReference type="GO" id="GO:0016042">
    <property type="term" value="P:lipid catabolic process"/>
    <property type="evidence" value="ECO:0007669"/>
    <property type="project" value="UniProtKB-UniRule"/>
</dbReference>
<evidence type="ECO:0000256" key="5">
    <source>
        <dbReference type="SAM" id="SignalP"/>
    </source>
</evidence>
<evidence type="ECO:0000256" key="1">
    <source>
        <dbReference type="ARBA" id="ARBA00022801"/>
    </source>
</evidence>
<feature type="chain" id="PRO_5026289635" evidence="5">
    <location>
        <begin position="19"/>
        <end position="439"/>
    </location>
</feature>
<feature type="active site" description="Nucleophile" evidence="4">
    <location>
        <position position="87"/>
    </location>
</feature>